<accession>A0A9R1WEF7</accession>
<evidence type="ECO:0000313" key="1">
    <source>
        <dbReference type="EMBL" id="KAJ0221307.1"/>
    </source>
</evidence>
<proteinExistence type="predicted"/>
<dbReference type="Proteomes" id="UP000235145">
    <property type="component" value="Unassembled WGS sequence"/>
</dbReference>
<reference evidence="1 2" key="1">
    <citation type="journal article" date="2017" name="Nat. Commun.">
        <title>Genome assembly with in vitro proximity ligation data and whole-genome triplication in lettuce.</title>
        <authorList>
            <person name="Reyes-Chin-Wo S."/>
            <person name="Wang Z."/>
            <person name="Yang X."/>
            <person name="Kozik A."/>
            <person name="Arikit S."/>
            <person name="Song C."/>
            <person name="Xia L."/>
            <person name="Froenicke L."/>
            <person name="Lavelle D.O."/>
            <person name="Truco M.J."/>
            <person name="Xia R."/>
            <person name="Zhu S."/>
            <person name="Xu C."/>
            <person name="Xu H."/>
            <person name="Xu X."/>
            <person name="Cox K."/>
            <person name="Korf I."/>
            <person name="Meyers B.C."/>
            <person name="Michelmore R.W."/>
        </authorList>
    </citation>
    <scope>NUCLEOTIDE SEQUENCE [LARGE SCALE GENOMIC DNA]</scope>
    <source>
        <strain evidence="2">cv. Salinas</strain>
        <tissue evidence="1">Seedlings</tissue>
    </source>
</reference>
<sequence length="269" mass="29798">MFKIKALKKDVVKLFENLDKYDDGANFFDDQHQGPVSATSSILGDKILGLARFFLGIGIPGNSKGLYHQIDALDCLDQNRQCLKLILGVCEQTCAGAVVLTDLVFWCLLVPFQSGDGFKLTLLIGCMHSLNVVFLLQDSALNSLVSDWIAFTNWLFTILMILISVELMPLSHCLSFSCAPCSNLLGTEAIAGDLIPSWKLLLHRLPCDMTYHILQVLWHCFSSPSMLRTICLACESESIDAVKNVSVSIYSPACGFRLQSTKEKDHTTR</sequence>
<gene>
    <name evidence="1" type="ORF">LSAT_V11C200092930</name>
</gene>
<comment type="caution">
    <text evidence="1">The sequence shown here is derived from an EMBL/GenBank/DDBJ whole genome shotgun (WGS) entry which is preliminary data.</text>
</comment>
<evidence type="ECO:0000313" key="2">
    <source>
        <dbReference type="Proteomes" id="UP000235145"/>
    </source>
</evidence>
<name>A0A9R1WEF7_LACSA</name>
<dbReference type="AlphaFoldDB" id="A0A9R1WEF7"/>
<dbReference type="PANTHER" id="PTHR12640:SF0">
    <property type="entry name" value="DOLICHYL-DIPHOSPHOOLIGOSACCHARIDE--PROTEIN GLYCOSYLTRANSFERASE SUBUNIT 2"/>
    <property type="match status" value="1"/>
</dbReference>
<dbReference type="PANTHER" id="PTHR12640">
    <property type="entry name" value="RIBOPHORIN II"/>
    <property type="match status" value="1"/>
</dbReference>
<dbReference type="InterPro" id="IPR008814">
    <property type="entry name" value="Swp1"/>
</dbReference>
<dbReference type="GO" id="GO:0008250">
    <property type="term" value="C:oligosaccharyltransferase complex"/>
    <property type="evidence" value="ECO:0007669"/>
    <property type="project" value="InterPro"/>
</dbReference>
<protein>
    <submittedName>
        <fullName evidence="1">Uncharacterized protein</fullName>
    </submittedName>
</protein>
<keyword evidence="2" id="KW-1185">Reference proteome</keyword>
<dbReference type="EMBL" id="NBSK02000002">
    <property type="protein sequence ID" value="KAJ0221307.1"/>
    <property type="molecule type" value="Genomic_DNA"/>
</dbReference>
<organism evidence="1 2">
    <name type="scientific">Lactuca sativa</name>
    <name type="common">Garden lettuce</name>
    <dbReference type="NCBI Taxonomy" id="4236"/>
    <lineage>
        <taxon>Eukaryota</taxon>
        <taxon>Viridiplantae</taxon>
        <taxon>Streptophyta</taxon>
        <taxon>Embryophyta</taxon>
        <taxon>Tracheophyta</taxon>
        <taxon>Spermatophyta</taxon>
        <taxon>Magnoliopsida</taxon>
        <taxon>eudicotyledons</taxon>
        <taxon>Gunneridae</taxon>
        <taxon>Pentapetalae</taxon>
        <taxon>asterids</taxon>
        <taxon>campanulids</taxon>
        <taxon>Asterales</taxon>
        <taxon>Asteraceae</taxon>
        <taxon>Cichorioideae</taxon>
        <taxon>Cichorieae</taxon>
        <taxon>Lactucinae</taxon>
        <taxon>Lactuca</taxon>
    </lineage>
</organism>